<dbReference type="HOGENOM" id="CLU_1346453_0_0_2"/>
<evidence type="ECO:0000259" key="7">
    <source>
        <dbReference type="Pfam" id="PF01478"/>
    </source>
</evidence>
<dbReference type="KEGG" id="vdi:Vdis_0551"/>
<dbReference type="PANTHER" id="PTHR36506:SF1">
    <property type="entry name" value="PREFLAGELLIN PEPTIDASE"/>
    <property type="match status" value="1"/>
</dbReference>
<reference evidence="8 9" key="1">
    <citation type="journal article" date="2010" name="Stand. Genomic Sci.">
        <title>Complete genome sequence of Vulcanisaeta distributa type strain (IC-017).</title>
        <authorList>
            <person name="Mavromatis K."/>
            <person name="Sikorski J."/>
            <person name="Pabst E."/>
            <person name="Teshima H."/>
            <person name="Lapidus A."/>
            <person name="Lucas S."/>
            <person name="Nolan M."/>
            <person name="Glavina Del Rio T."/>
            <person name="Cheng J.F."/>
            <person name="Bruce D."/>
            <person name="Goodwin L."/>
            <person name="Pitluck S."/>
            <person name="Liolios K."/>
            <person name="Ivanova N."/>
            <person name="Mikhailova N."/>
            <person name="Pati A."/>
            <person name="Chen A."/>
            <person name="Palaniappan K."/>
            <person name="Land M."/>
            <person name="Hauser L."/>
            <person name="Chang Y.J."/>
            <person name="Jeffries C.D."/>
            <person name="Rohde M."/>
            <person name="Spring S."/>
            <person name="Goker M."/>
            <person name="Wirth R."/>
            <person name="Woyke T."/>
            <person name="Bristow J."/>
            <person name="Eisen J.A."/>
            <person name="Markowitz V."/>
            <person name="Hugenholtz P."/>
            <person name="Klenk H.P."/>
            <person name="Kyrpides N.C."/>
        </authorList>
    </citation>
    <scope>NUCLEOTIDE SEQUENCE [LARGE SCALE GENOMIC DNA]</scope>
    <source>
        <strain evidence="9">DSM 14429 / JCM 11212 / NBRC 100878 / IC-017</strain>
    </source>
</reference>
<dbReference type="InterPro" id="IPR052218">
    <property type="entry name" value="Preflagellin_Peptidase"/>
</dbReference>
<dbReference type="Gene3D" id="1.20.120.1220">
    <property type="match status" value="1"/>
</dbReference>
<evidence type="ECO:0000256" key="6">
    <source>
        <dbReference type="SAM" id="Phobius"/>
    </source>
</evidence>
<keyword evidence="2" id="KW-1003">Cell membrane</keyword>
<sequence length="253" mass="27911">MVNIYVLLMVDYLLVLAVQVAASIQDLRTREISDWTWIIGSIMCVPLGLYVVIMLNQLILYIVSVVVGSVFALAVYWLRAMGGADSKSIAFISASIPTLPMATPALTIINITPLSILINSLIIALVLYIPYNVIQNIRYGSNCEALARVKGLNRLIYLLTLMCVPVHKVLRNPNNYAISQVLTEDGFQPIIRLGLDVDDPRELLIEWLSKGKISIGTPVLTSYHIPFIVPITLGLVVYVLTHVNVLTLILAAL</sequence>
<feature type="transmembrane region" description="Helical" evidence="6">
    <location>
        <begin position="227"/>
        <end position="252"/>
    </location>
</feature>
<reference evidence="9" key="2">
    <citation type="journal article" date="2010" name="Stand. Genomic Sci.">
        <title>Complete genome sequence of Vulcanisaeta distributa type strain (IC-017T).</title>
        <authorList>
            <person name="Mavromatis K."/>
            <person name="Sikorski J."/>
            <person name="Pabst E."/>
            <person name="Teshima H."/>
            <person name="Lapidus A."/>
            <person name="Lucas S."/>
            <person name="Nolan M."/>
            <person name="Glavina Del Rio T."/>
            <person name="Cheng J."/>
            <person name="Bruce D."/>
            <person name="Goodwin L."/>
            <person name="Pitluck S."/>
            <person name="Liolios K."/>
            <person name="Ivanova N."/>
            <person name="Mikhailova N."/>
            <person name="Pati A."/>
            <person name="Chen A."/>
            <person name="Palaniappan K."/>
            <person name="Land M."/>
            <person name="Hauser L."/>
            <person name="Chang Y."/>
            <person name="Jeffries C."/>
            <person name="Rohde M."/>
            <person name="Spring S."/>
            <person name="Goker M."/>
            <person name="Wirth R."/>
            <person name="Woyke T."/>
            <person name="Bristow J."/>
            <person name="Eisen J."/>
            <person name="Markowitz V."/>
            <person name="Hugenholtz P."/>
            <person name="Klenk H."/>
            <person name="Kyrpides N."/>
        </authorList>
    </citation>
    <scope>NUCLEOTIDE SEQUENCE [LARGE SCALE GENOMIC DNA]</scope>
    <source>
        <strain evidence="9">DSM 14429 / JCM 11212 / NBRC 100878 / IC-017</strain>
    </source>
</reference>
<keyword evidence="4 6" id="KW-1133">Transmembrane helix</keyword>
<dbReference type="RefSeq" id="WP_013335674.1">
    <property type="nucleotide sequence ID" value="NC_014537.1"/>
</dbReference>
<dbReference type="GO" id="GO:0005886">
    <property type="term" value="C:plasma membrane"/>
    <property type="evidence" value="ECO:0007669"/>
    <property type="project" value="UniProtKB-SubCell"/>
</dbReference>
<keyword evidence="3 6" id="KW-0812">Transmembrane</keyword>
<feature type="transmembrane region" description="Helical" evidence="6">
    <location>
        <begin position="36"/>
        <end position="53"/>
    </location>
</feature>
<evidence type="ECO:0000256" key="2">
    <source>
        <dbReference type="ARBA" id="ARBA00022475"/>
    </source>
</evidence>
<feature type="transmembrane region" description="Helical" evidence="6">
    <location>
        <begin position="59"/>
        <end position="78"/>
    </location>
</feature>
<dbReference type="STRING" id="572478.Vdis_0551"/>
<name>E1QUU6_VULDI</name>
<feature type="transmembrane region" description="Helical" evidence="6">
    <location>
        <begin position="6"/>
        <end position="24"/>
    </location>
</feature>
<organism evidence="8 9">
    <name type="scientific">Vulcanisaeta distributa (strain DSM 14429 / JCM 11212 / NBRC 100878 / IC-017)</name>
    <dbReference type="NCBI Taxonomy" id="572478"/>
    <lineage>
        <taxon>Archaea</taxon>
        <taxon>Thermoproteota</taxon>
        <taxon>Thermoprotei</taxon>
        <taxon>Thermoproteales</taxon>
        <taxon>Thermoproteaceae</taxon>
        <taxon>Vulcanisaeta</taxon>
    </lineage>
</organism>
<evidence type="ECO:0000256" key="4">
    <source>
        <dbReference type="ARBA" id="ARBA00022989"/>
    </source>
</evidence>
<feature type="transmembrane region" description="Helical" evidence="6">
    <location>
        <begin position="115"/>
        <end position="134"/>
    </location>
</feature>
<evidence type="ECO:0000313" key="9">
    <source>
        <dbReference type="Proteomes" id="UP000006681"/>
    </source>
</evidence>
<protein>
    <submittedName>
        <fullName evidence="8">Peptidase A24A prepilin type IV</fullName>
    </submittedName>
</protein>
<dbReference type="EMBL" id="CP002100">
    <property type="protein sequence ID" value="ADN49949.1"/>
    <property type="molecule type" value="Genomic_DNA"/>
</dbReference>
<comment type="subcellular location">
    <subcellularLocation>
        <location evidence="1">Cell membrane</location>
        <topology evidence="1">Multi-pass membrane protein</topology>
    </subcellularLocation>
</comment>
<dbReference type="eggNOG" id="arCOG02298">
    <property type="taxonomic scope" value="Archaea"/>
</dbReference>
<dbReference type="PANTHER" id="PTHR36506">
    <property type="entry name" value="PREFLAGELLIN PEPTIDASE"/>
    <property type="match status" value="1"/>
</dbReference>
<feature type="domain" description="Prepilin type IV endopeptidase peptidase" evidence="7">
    <location>
        <begin position="14"/>
        <end position="126"/>
    </location>
</feature>
<evidence type="ECO:0000256" key="1">
    <source>
        <dbReference type="ARBA" id="ARBA00004651"/>
    </source>
</evidence>
<dbReference type="Proteomes" id="UP000006681">
    <property type="component" value="Chromosome"/>
</dbReference>
<dbReference type="Pfam" id="PF01478">
    <property type="entry name" value="Peptidase_A24"/>
    <property type="match status" value="1"/>
</dbReference>
<evidence type="ECO:0000256" key="5">
    <source>
        <dbReference type="ARBA" id="ARBA00023136"/>
    </source>
</evidence>
<keyword evidence="5 6" id="KW-0472">Membrane</keyword>
<evidence type="ECO:0000256" key="3">
    <source>
        <dbReference type="ARBA" id="ARBA00022692"/>
    </source>
</evidence>
<dbReference type="OrthoDB" id="28060at2157"/>
<evidence type="ECO:0000313" key="8">
    <source>
        <dbReference type="EMBL" id="ADN49949.1"/>
    </source>
</evidence>
<dbReference type="AlphaFoldDB" id="E1QUU6"/>
<dbReference type="InterPro" id="IPR000045">
    <property type="entry name" value="Prepilin_IV_endopep_pep"/>
</dbReference>
<keyword evidence="9" id="KW-1185">Reference proteome</keyword>
<dbReference type="GO" id="GO:0004190">
    <property type="term" value="F:aspartic-type endopeptidase activity"/>
    <property type="evidence" value="ECO:0007669"/>
    <property type="project" value="InterPro"/>
</dbReference>
<dbReference type="GeneID" id="9751471"/>
<proteinExistence type="predicted"/>
<gene>
    <name evidence="8" type="ordered locus">Vdis_0551</name>
</gene>
<accession>E1QUU6</accession>